<dbReference type="InterPro" id="IPR004358">
    <property type="entry name" value="Sig_transdc_His_kin-like_C"/>
</dbReference>
<dbReference type="PRINTS" id="PR00344">
    <property type="entry name" value="BCTRLSENSOR"/>
</dbReference>
<dbReference type="Proteomes" id="UP000509367">
    <property type="component" value="Chromosome"/>
</dbReference>
<comment type="catalytic activity">
    <reaction evidence="1">
        <text>ATP + protein L-histidine = ADP + protein N-phospho-L-histidine.</text>
        <dbReference type="EC" id="2.7.13.3"/>
    </reaction>
</comment>
<dbReference type="SUPFAM" id="SSF55874">
    <property type="entry name" value="ATPase domain of HSP90 chaperone/DNA topoisomerase II/histidine kinase"/>
    <property type="match status" value="1"/>
</dbReference>
<dbReference type="Gene3D" id="3.30.565.10">
    <property type="entry name" value="Histidine kinase-like ATPase, C-terminal domain"/>
    <property type="match status" value="1"/>
</dbReference>
<keyword evidence="6" id="KW-0902">Two-component regulatory system</keyword>
<dbReference type="AlphaFoldDB" id="A0A6N1VG78"/>
<dbReference type="Pfam" id="PF00512">
    <property type="entry name" value="HisKA"/>
    <property type="match status" value="1"/>
</dbReference>
<dbReference type="EMBL" id="CP054836">
    <property type="protein sequence ID" value="QKV19798.1"/>
    <property type="molecule type" value="Genomic_DNA"/>
</dbReference>
<evidence type="ECO:0000256" key="1">
    <source>
        <dbReference type="ARBA" id="ARBA00000085"/>
    </source>
</evidence>
<feature type="domain" description="Histidine kinase" evidence="7">
    <location>
        <begin position="610"/>
        <end position="826"/>
    </location>
</feature>
<dbReference type="InterPro" id="IPR050736">
    <property type="entry name" value="Sensor_HK_Regulatory"/>
</dbReference>
<dbReference type="SMART" id="SM00388">
    <property type="entry name" value="HisKA"/>
    <property type="match status" value="1"/>
</dbReference>
<keyword evidence="4" id="KW-0808">Transferase</keyword>
<keyword evidence="9" id="KW-1185">Reference proteome</keyword>
<evidence type="ECO:0000313" key="8">
    <source>
        <dbReference type="EMBL" id="QKV19798.1"/>
    </source>
</evidence>
<dbReference type="RefSeq" id="WP_175277689.1">
    <property type="nucleotide sequence ID" value="NZ_CP054836.1"/>
</dbReference>
<dbReference type="InterPro" id="IPR003661">
    <property type="entry name" value="HisK_dim/P_dom"/>
</dbReference>
<sequence length="834" mass="91387">MPDSERVVGLGERSGRVGCLAALWSSVALLGSVAPARAQGLGSVFEQLLGQPLGTPEVVQFALFAGAMTAALASALWLIRERGRIARQNETLRARVVTLNARIGKLEALATTEGQRAIIWENRNQKPVIVGKLDEQTGAPEGHADFLAFGRWLEPRSAARVDHLVAELRDEARPFSDTIETRHGVPLEIVGRTNGSSAVVRFANLSGERASHARLALEHNRVVETLETLQELLNTLEAPVWLRGSDGMLAWVNRAYCEATGHAGSAEAVQEGTELFGSQALHNMAVGRQNNGSYKASVSTVVNGDRLVFDVAEAEGPFGSAGLAIDKTEYDAMRTELNKTISSHEETLDKLTTAVAMFDENAKLRFYNQAFQKMWGLDQAFLESGPDNAIFLDRLRAEGKLAEQPEWRRWKDEILSAYRAVESQEDWWHLPDGQTIRVVANPHPKGGLTWVFENLTERIDLESRYNTLMRVQGETLDHLAEGVAVFGADGRLQLSNPAFLRFWGLEEPADGKEMHISEIAQACETRIGDSEPWSYFAGAVTGFADDRDNEAGRCAIGDTILSWMIAPLPNGQTMITFVDVTASDQVERALRDRNEALERTAHLRSRFIQHVSYELRTPLTNISGFTALLQDSATGPLNPKQKDYVDHIASSSDALMLIVDDILDLATIDAGIMELDFSEVELEPVMREVAAGLGPRFSEHGIDLVVRVAPDAGSIYADAARLRQVMFNVLANAADFAPEGSTVSFTCEREQDGVVFKVRDRGPGIPPEAMEEIFNPFETGKPGRRRGAGLGLSLVKSFVSLHDGEVSIDSSPERGTEVFLRFPQVPPGVRVAAE</sequence>
<dbReference type="EC" id="2.7.13.3" evidence="2"/>
<proteinExistence type="predicted"/>
<protein>
    <recommendedName>
        <fullName evidence="2">histidine kinase</fullName>
        <ecNumber evidence="2">2.7.13.3</ecNumber>
    </recommendedName>
</protein>
<dbReference type="Pfam" id="PF02518">
    <property type="entry name" value="HATPase_c"/>
    <property type="match status" value="1"/>
</dbReference>
<keyword evidence="5" id="KW-0418">Kinase</keyword>
<dbReference type="Pfam" id="PF12860">
    <property type="entry name" value="PAS_7"/>
    <property type="match status" value="2"/>
</dbReference>
<dbReference type="PANTHER" id="PTHR43711">
    <property type="entry name" value="TWO-COMPONENT HISTIDINE KINASE"/>
    <property type="match status" value="1"/>
</dbReference>
<dbReference type="CDD" id="cd00082">
    <property type="entry name" value="HisKA"/>
    <property type="match status" value="1"/>
</dbReference>
<dbReference type="PANTHER" id="PTHR43711:SF1">
    <property type="entry name" value="HISTIDINE KINASE 1"/>
    <property type="match status" value="1"/>
</dbReference>
<dbReference type="SUPFAM" id="SSF47384">
    <property type="entry name" value="Homodimeric domain of signal transducing histidine kinase"/>
    <property type="match status" value="1"/>
</dbReference>
<keyword evidence="3" id="KW-0597">Phosphoprotein</keyword>
<dbReference type="InterPro" id="IPR005467">
    <property type="entry name" value="His_kinase_dom"/>
</dbReference>
<dbReference type="KEGG" id="orm:HTY61_15745"/>
<evidence type="ECO:0000259" key="7">
    <source>
        <dbReference type="PROSITE" id="PS50109"/>
    </source>
</evidence>
<dbReference type="Gene3D" id="1.10.287.130">
    <property type="match status" value="1"/>
</dbReference>
<evidence type="ECO:0000256" key="3">
    <source>
        <dbReference type="ARBA" id="ARBA00022553"/>
    </source>
</evidence>
<dbReference type="InterPro" id="IPR003594">
    <property type="entry name" value="HATPase_dom"/>
</dbReference>
<gene>
    <name evidence="8" type="ORF">HTY61_15745</name>
</gene>
<evidence type="ECO:0000256" key="5">
    <source>
        <dbReference type="ARBA" id="ARBA00022777"/>
    </source>
</evidence>
<accession>A0A6N1VG78</accession>
<evidence type="ECO:0000313" key="9">
    <source>
        <dbReference type="Proteomes" id="UP000509367"/>
    </source>
</evidence>
<dbReference type="SUPFAM" id="SSF55785">
    <property type="entry name" value="PYP-like sensor domain (PAS domain)"/>
    <property type="match status" value="2"/>
</dbReference>
<organism evidence="8 9">
    <name type="scientific">Oricola thermophila</name>
    <dbReference type="NCBI Taxonomy" id="2742145"/>
    <lineage>
        <taxon>Bacteria</taxon>
        <taxon>Pseudomonadati</taxon>
        <taxon>Pseudomonadota</taxon>
        <taxon>Alphaproteobacteria</taxon>
        <taxon>Hyphomicrobiales</taxon>
        <taxon>Ahrensiaceae</taxon>
        <taxon>Oricola</taxon>
    </lineage>
</organism>
<evidence type="ECO:0000256" key="2">
    <source>
        <dbReference type="ARBA" id="ARBA00012438"/>
    </source>
</evidence>
<evidence type="ECO:0000256" key="6">
    <source>
        <dbReference type="ARBA" id="ARBA00023012"/>
    </source>
</evidence>
<dbReference type="GO" id="GO:0000155">
    <property type="term" value="F:phosphorelay sensor kinase activity"/>
    <property type="evidence" value="ECO:0007669"/>
    <property type="project" value="InterPro"/>
</dbReference>
<dbReference type="InterPro" id="IPR036890">
    <property type="entry name" value="HATPase_C_sf"/>
</dbReference>
<dbReference type="Gene3D" id="3.30.450.20">
    <property type="entry name" value="PAS domain"/>
    <property type="match status" value="2"/>
</dbReference>
<dbReference type="PROSITE" id="PS50109">
    <property type="entry name" value="HIS_KIN"/>
    <property type="match status" value="1"/>
</dbReference>
<name>A0A6N1VG78_9HYPH</name>
<reference evidence="8 9" key="1">
    <citation type="submission" date="2020-06" db="EMBL/GenBank/DDBJ databases">
        <title>Oricola thermophila sp. nov. isolated from a tidal sediments.</title>
        <authorList>
            <person name="Kwon K.K."/>
            <person name="Yang S.-H."/>
            <person name="Park M.-J."/>
        </authorList>
    </citation>
    <scope>NUCLEOTIDE SEQUENCE [LARGE SCALE GENOMIC DNA]</scope>
    <source>
        <strain evidence="8 9">MEBiC13590</strain>
    </source>
</reference>
<dbReference type="SMART" id="SM00387">
    <property type="entry name" value="HATPase_c"/>
    <property type="match status" value="1"/>
</dbReference>
<dbReference type="InterPro" id="IPR036097">
    <property type="entry name" value="HisK_dim/P_sf"/>
</dbReference>
<evidence type="ECO:0000256" key="4">
    <source>
        <dbReference type="ARBA" id="ARBA00022679"/>
    </source>
</evidence>
<dbReference type="InterPro" id="IPR035965">
    <property type="entry name" value="PAS-like_dom_sf"/>
</dbReference>